<feature type="chain" id="PRO_5020786051" description="Hyphally-regulated cell wall protein N-terminal domain-containing protein" evidence="1">
    <location>
        <begin position="17"/>
        <end position="147"/>
    </location>
</feature>
<gene>
    <name evidence="2" type="ORF">METBISCDRAFT_28627</name>
</gene>
<evidence type="ECO:0000313" key="2">
    <source>
        <dbReference type="EMBL" id="RKP28963.1"/>
    </source>
</evidence>
<protein>
    <recommendedName>
        <fullName evidence="4">Hyphally-regulated cell wall protein N-terminal domain-containing protein</fullName>
    </recommendedName>
</protein>
<dbReference type="Proteomes" id="UP000268321">
    <property type="component" value="Unassembled WGS sequence"/>
</dbReference>
<organism evidence="2 3">
    <name type="scientific">Metschnikowia bicuspidata</name>
    <dbReference type="NCBI Taxonomy" id="27322"/>
    <lineage>
        <taxon>Eukaryota</taxon>
        <taxon>Fungi</taxon>
        <taxon>Dikarya</taxon>
        <taxon>Ascomycota</taxon>
        <taxon>Saccharomycotina</taxon>
        <taxon>Pichiomycetes</taxon>
        <taxon>Metschnikowiaceae</taxon>
        <taxon>Metschnikowia</taxon>
    </lineage>
</organism>
<accession>A0A4P9Z8B3</accession>
<reference evidence="3" key="1">
    <citation type="journal article" date="2018" name="Nat. Microbiol.">
        <title>Leveraging single-cell genomics to expand the fungal tree of life.</title>
        <authorList>
            <person name="Ahrendt S.R."/>
            <person name="Quandt C.A."/>
            <person name="Ciobanu D."/>
            <person name="Clum A."/>
            <person name="Salamov A."/>
            <person name="Andreopoulos B."/>
            <person name="Cheng J.F."/>
            <person name="Woyke T."/>
            <person name="Pelin A."/>
            <person name="Henrissat B."/>
            <person name="Reynolds N.K."/>
            <person name="Benny G.L."/>
            <person name="Smith M.E."/>
            <person name="James T.Y."/>
            <person name="Grigoriev I.V."/>
        </authorList>
    </citation>
    <scope>NUCLEOTIDE SEQUENCE [LARGE SCALE GENOMIC DNA]</scope>
    <source>
        <strain evidence="3">Baker2002</strain>
    </source>
</reference>
<proteinExistence type="predicted"/>
<sequence>MKLLAALPLLLPAVHAMFCEDFTLNVVTDEYNNAVVLKSLDYPGYYAVNTLGGPGVIFKFGNDNILVDSDQVSLIVDEFGYMREALTAEKPTTGFFFDNYNLKLASGDFYACRLLQPGILGLRVGYQQDCTKVELVKARPYLLDCTV</sequence>
<evidence type="ECO:0000313" key="3">
    <source>
        <dbReference type="Proteomes" id="UP000268321"/>
    </source>
</evidence>
<feature type="signal peptide" evidence="1">
    <location>
        <begin position="1"/>
        <end position="16"/>
    </location>
</feature>
<evidence type="ECO:0008006" key="4">
    <source>
        <dbReference type="Google" id="ProtNLM"/>
    </source>
</evidence>
<dbReference type="AlphaFoldDB" id="A0A4P9Z8B3"/>
<keyword evidence="1" id="KW-0732">Signal</keyword>
<keyword evidence="3" id="KW-1185">Reference proteome</keyword>
<name>A0A4P9Z8B3_9ASCO</name>
<evidence type="ECO:0000256" key="1">
    <source>
        <dbReference type="SAM" id="SignalP"/>
    </source>
</evidence>
<dbReference type="EMBL" id="ML004528">
    <property type="protein sequence ID" value="RKP28963.1"/>
    <property type="molecule type" value="Genomic_DNA"/>
</dbReference>